<comment type="caution">
    <text evidence="1">The sequence shown here is derived from an EMBL/GenBank/DDBJ whole genome shotgun (WGS) entry which is preliminary data.</text>
</comment>
<proteinExistence type="predicted"/>
<evidence type="ECO:0000313" key="1">
    <source>
        <dbReference type="EMBL" id="KAL0440798.1"/>
    </source>
</evidence>
<reference evidence="1" key="1">
    <citation type="submission" date="2020-06" db="EMBL/GenBank/DDBJ databases">
        <authorList>
            <person name="Li T."/>
            <person name="Hu X."/>
            <person name="Zhang T."/>
            <person name="Song X."/>
            <person name="Zhang H."/>
            <person name="Dai N."/>
            <person name="Sheng W."/>
            <person name="Hou X."/>
            <person name="Wei L."/>
        </authorList>
    </citation>
    <scope>NUCLEOTIDE SEQUENCE</scope>
    <source>
        <strain evidence="1">G02</strain>
        <tissue evidence="1">Leaf</tissue>
    </source>
</reference>
<sequence>MSGKAGSENVLPHVVQMFLPLHINMVWSILGGIGYSASSGSEAASDSFTKESAVGSSVGYSWSFNSIYASRLLRASTASGLLCASTVTDDWFQSTSYMPSHAEAYSSHVDLDLGLDRVAVQTATRSRCLKPRPRVAVSIRDTKSRIQTTTRSRGLKPRLH</sequence>
<protein>
    <submittedName>
        <fullName evidence="1">Uncharacterized protein</fullName>
    </submittedName>
</protein>
<organism evidence="1">
    <name type="scientific">Sesamum radiatum</name>
    <name type="common">Black benniseed</name>
    <dbReference type="NCBI Taxonomy" id="300843"/>
    <lineage>
        <taxon>Eukaryota</taxon>
        <taxon>Viridiplantae</taxon>
        <taxon>Streptophyta</taxon>
        <taxon>Embryophyta</taxon>
        <taxon>Tracheophyta</taxon>
        <taxon>Spermatophyta</taxon>
        <taxon>Magnoliopsida</taxon>
        <taxon>eudicotyledons</taxon>
        <taxon>Gunneridae</taxon>
        <taxon>Pentapetalae</taxon>
        <taxon>asterids</taxon>
        <taxon>lamiids</taxon>
        <taxon>Lamiales</taxon>
        <taxon>Pedaliaceae</taxon>
        <taxon>Sesamum</taxon>
    </lineage>
</organism>
<gene>
    <name evidence="1" type="ORF">Sradi_0018700</name>
</gene>
<accession>A0AAW2WH05</accession>
<dbReference type="AlphaFoldDB" id="A0AAW2WH05"/>
<reference evidence="1" key="2">
    <citation type="journal article" date="2024" name="Plant">
        <title>Genomic evolution and insights into agronomic trait innovations of Sesamum species.</title>
        <authorList>
            <person name="Miao H."/>
            <person name="Wang L."/>
            <person name="Qu L."/>
            <person name="Liu H."/>
            <person name="Sun Y."/>
            <person name="Le M."/>
            <person name="Wang Q."/>
            <person name="Wei S."/>
            <person name="Zheng Y."/>
            <person name="Lin W."/>
            <person name="Duan Y."/>
            <person name="Cao H."/>
            <person name="Xiong S."/>
            <person name="Wang X."/>
            <person name="Wei L."/>
            <person name="Li C."/>
            <person name="Ma Q."/>
            <person name="Ju M."/>
            <person name="Zhao R."/>
            <person name="Li G."/>
            <person name="Mu C."/>
            <person name="Tian Q."/>
            <person name="Mei H."/>
            <person name="Zhang T."/>
            <person name="Gao T."/>
            <person name="Zhang H."/>
        </authorList>
    </citation>
    <scope>NUCLEOTIDE SEQUENCE</scope>
    <source>
        <strain evidence="1">G02</strain>
    </source>
</reference>
<dbReference type="EMBL" id="JACGWJ010000001">
    <property type="protein sequence ID" value="KAL0440798.1"/>
    <property type="molecule type" value="Genomic_DNA"/>
</dbReference>
<name>A0AAW2WH05_SESRA</name>